<sequence length="81" mass="9320">MNQVEKNQVDQRASRYASQYADIIDLPHHVSKRHPQMALSDRAAQFGAYAALRGYDEAVTETVKKSIQQTEAYIEMEQYND</sequence>
<dbReference type="Proteomes" id="UP001198200">
    <property type="component" value="Unassembled WGS sequence"/>
</dbReference>
<name>A0AAE3JBB8_9FIRM</name>
<keyword evidence="2" id="KW-1185">Reference proteome</keyword>
<protein>
    <submittedName>
        <fullName evidence="1">Uncharacterized protein</fullName>
    </submittedName>
</protein>
<organism evidence="1 2">
    <name type="scientific">Anthropogastromicrobium aceti</name>
    <dbReference type="NCBI Taxonomy" id="2981768"/>
    <lineage>
        <taxon>Bacteria</taxon>
        <taxon>Bacillati</taxon>
        <taxon>Bacillota</taxon>
        <taxon>Clostridia</taxon>
        <taxon>Lachnospirales</taxon>
        <taxon>Lachnospiraceae</taxon>
        <taxon>Anthropogastromicrobium</taxon>
    </lineage>
</organism>
<accession>A0AAE3JBB8</accession>
<gene>
    <name evidence="1" type="ORF">LKD48_02905</name>
</gene>
<evidence type="ECO:0000313" key="1">
    <source>
        <dbReference type="EMBL" id="MCC2220599.1"/>
    </source>
</evidence>
<dbReference type="RefSeq" id="WP_308731136.1">
    <property type="nucleotide sequence ID" value="NZ_JAJEQN010000005.1"/>
</dbReference>
<dbReference type="AlphaFoldDB" id="A0AAE3JBB8"/>
<comment type="caution">
    <text evidence="1">The sequence shown here is derived from an EMBL/GenBank/DDBJ whole genome shotgun (WGS) entry which is preliminary data.</text>
</comment>
<proteinExistence type="predicted"/>
<evidence type="ECO:0000313" key="2">
    <source>
        <dbReference type="Proteomes" id="UP001198200"/>
    </source>
</evidence>
<dbReference type="EMBL" id="JAJEQN010000005">
    <property type="protein sequence ID" value="MCC2220599.1"/>
    <property type="molecule type" value="Genomic_DNA"/>
</dbReference>
<reference evidence="1 2" key="1">
    <citation type="submission" date="2021-10" db="EMBL/GenBank/DDBJ databases">
        <title>Anaerobic single-cell dispensing facilitates the cultivation of human gut bacteria.</title>
        <authorList>
            <person name="Afrizal A."/>
        </authorList>
    </citation>
    <scope>NUCLEOTIDE SEQUENCE [LARGE SCALE GENOMIC DNA]</scope>
    <source>
        <strain evidence="1 2">CLA-AA-H224</strain>
    </source>
</reference>